<evidence type="ECO:0000313" key="5">
    <source>
        <dbReference type="Proteomes" id="UP000660745"/>
    </source>
</evidence>
<dbReference type="AlphaFoldDB" id="A0A918A6V3"/>
<name>A0A918A6V3_9ACTN</name>
<reference evidence="4" key="1">
    <citation type="journal article" date="2014" name="Int. J. Syst. Evol. Microbiol.">
        <title>Complete genome sequence of Corynebacterium casei LMG S-19264T (=DSM 44701T), isolated from a smear-ripened cheese.</title>
        <authorList>
            <consortium name="US DOE Joint Genome Institute (JGI-PGF)"/>
            <person name="Walter F."/>
            <person name="Albersmeier A."/>
            <person name="Kalinowski J."/>
            <person name="Ruckert C."/>
        </authorList>
    </citation>
    <scope>NUCLEOTIDE SEQUENCE</scope>
    <source>
        <strain evidence="4">CGMCC 4.7430</strain>
    </source>
</reference>
<dbReference type="InterPro" id="IPR000683">
    <property type="entry name" value="Gfo/Idh/MocA-like_OxRdtase_N"/>
</dbReference>
<evidence type="ECO:0000313" key="4">
    <source>
        <dbReference type="EMBL" id="GGP07011.1"/>
    </source>
</evidence>
<gene>
    <name evidence="4" type="ORF">GCM10012278_33070</name>
</gene>
<dbReference type="GO" id="GO:0000166">
    <property type="term" value="F:nucleotide binding"/>
    <property type="evidence" value="ECO:0007669"/>
    <property type="project" value="InterPro"/>
</dbReference>
<dbReference type="InterPro" id="IPR055170">
    <property type="entry name" value="GFO_IDH_MocA-like_dom"/>
</dbReference>
<reference evidence="4" key="2">
    <citation type="submission" date="2020-09" db="EMBL/GenBank/DDBJ databases">
        <authorList>
            <person name="Sun Q."/>
            <person name="Zhou Y."/>
        </authorList>
    </citation>
    <scope>NUCLEOTIDE SEQUENCE</scope>
    <source>
        <strain evidence="4">CGMCC 4.7430</strain>
    </source>
</reference>
<dbReference type="Proteomes" id="UP000660745">
    <property type="component" value="Unassembled WGS sequence"/>
</dbReference>
<dbReference type="Gene3D" id="3.40.50.720">
    <property type="entry name" value="NAD(P)-binding Rossmann-like Domain"/>
    <property type="match status" value="1"/>
</dbReference>
<dbReference type="InterPro" id="IPR052515">
    <property type="entry name" value="Gfo/Idh/MocA_Oxidoreductase"/>
</dbReference>
<dbReference type="PANTHER" id="PTHR43249">
    <property type="entry name" value="UDP-N-ACETYL-2-AMINO-2-DEOXY-D-GLUCURONATE OXIDASE"/>
    <property type="match status" value="1"/>
</dbReference>
<dbReference type="SUPFAM" id="SSF51735">
    <property type="entry name" value="NAD(P)-binding Rossmann-fold domains"/>
    <property type="match status" value="1"/>
</dbReference>
<accession>A0A918A6V3</accession>
<protein>
    <submittedName>
        <fullName evidence="4">Oxidoreductase</fullName>
    </submittedName>
</protein>
<dbReference type="Pfam" id="PF22725">
    <property type="entry name" value="GFO_IDH_MocA_C3"/>
    <property type="match status" value="1"/>
</dbReference>
<comment type="caution">
    <text evidence="4">The sequence shown here is derived from an EMBL/GenBank/DDBJ whole genome shotgun (WGS) entry which is preliminary data.</text>
</comment>
<evidence type="ECO:0000259" key="2">
    <source>
        <dbReference type="Pfam" id="PF01408"/>
    </source>
</evidence>
<dbReference type="SUPFAM" id="SSF55347">
    <property type="entry name" value="Glyceraldehyde-3-phosphate dehydrogenase-like, C-terminal domain"/>
    <property type="match status" value="1"/>
</dbReference>
<dbReference type="InterPro" id="IPR036291">
    <property type="entry name" value="NAD(P)-bd_dom_sf"/>
</dbReference>
<sequence>MSQPRYRTAIVGTGGIATAHAQALARSDGRADLVAAVDVDPGRARTFAATWNVPRTYAGLTELLREEEVDLVHLCTPPSLHAPQALECLEAGVTVLMEKPPTLSLAELDTLIEAERRSTGHVATVFQHRFGAGAARLRGLLDSGELGRPLLATCLTQWYRDEAYFAVPWRGTWESEGGGPTMGHGIHQFDLLFSVLGPWQEVSAMAARQARDTETEDVSMALVTFDNGAMATVVNSVVSPRETSVLRFDLERATVEVEHLYGYSDDDWTITPAPGHEKVAELWQPDPDAARSNHDGQFAAVLDALDRGEAPPVTLEEARRTMEFVAAVYASSFTGRRVRSGELGPGSPFTERMDGTGAPWKTPSSEASQ</sequence>
<evidence type="ECO:0000256" key="1">
    <source>
        <dbReference type="SAM" id="MobiDB-lite"/>
    </source>
</evidence>
<dbReference type="Gene3D" id="3.30.360.10">
    <property type="entry name" value="Dihydrodipicolinate Reductase, domain 2"/>
    <property type="match status" value="1"/>
</dbReference>
<dbReference type="EMBL" id="BMNK01000005">
    <property type="protein sequence ID" value="GGP07011.1"/>
    <property type="molecule type" value="Genomic_DNA"/>
</dbReference>
<feature type="domain" description="Gfo/Idh/MocA-like oxidoreductase N-terminal" evidence="2">
    <location>
        <begin position="7"/>
        <end position="119"/>
    </location>
</feature>
<dbReference type="RefSeq" id="WP_189139505.1">
    <property type="nucleotide sequence ID" value="NZ_BMNK01000005.1"/>
</dbReference>
<organism evidence="4 5">
    <name type="scientific">Nonomuraea glycinis</name>
    <dbReference type="NCBI Taxonomy" id="2047744"/>
    <lineage>
        <taxon>Bacteria</taxon>
        <taxon>Bacillati</taxon>
        <taxon>Actinomycetota</taxon>
        <taxon>Actinomycetes</taxon>
        <taxon>Streptosporangiales</taxon>
        <taxon>Streptosporangiaceae</taxon>
        <taxon>Nonomuraea</taxon>
    </lineage>
</organism>
<evidence type="ECO:0000259" key="3">
    <source>
        <dbReference type="Pfam" id="PF22725"/>
    </source>
</evidence>
<proteinExistence type="predicted"/>
<dbReference type="PANTHER" id="PTHR43249:SF1">
    <property type="entry name" value="D-GLUCOSIDE 3-DEHYDROGENASE"/>
    <property type="match status" value="1"/>
</dbReference>
<dbReference type="Pfam" id="PF01408">
    <property type="entry name" value="GFO_IDH_MocA"/>
    <property type="match status" value="1"/>
</dbReference>
<feature type="region of interest" description="Disordered" evidence="1">
    <location>
        <begin position="339"/>
        <end position="369"/>
    </location>
</feature>
<feature type="domain" description="GFO/IDH/MocA-like oxidoreductase" evidence="3">
    <location>
        <begin position="136"/>
        <end position="245"/>
    </location>
</feature>
<keyword evidence="5" id="KW-1185">Reference proteome</keyword>